<evidence type="ECO:0000313" key="3">
    <source>
        <dbReference type="Proteomes" id="UP000030748"/>
    </source>
</evidence>
<feature type="domain" description="F-box" evidence="1">
    <location>
        <begin position="13"/>
        <end position="54"/>
    </location>
</feature>
<evidence type="ECO:0000313" key="2">
    <source>
        <dbReference type="EMBL" id="EYU45822.1"/>
    </source>
</evidence>
<dbReference type="InterPro" id="IPR050796">
    <property type="entry name" value="SCF_F-box_component"/>
</dbReference>
<gene>
    <name evidence="2" type="ORF">MIMGU_mgv11b016596mg</name>
</gene>
<dbReference type="InterPro" id="IPR036047">
    <property type="entry name" value="F-box-like_dom_sf"/>
</dbReference>
<dbReference type="PANTHER" id="PTHR31672">
    <property type="entry name" value="BNACNNG10540D PROTEIN"/>
    <property type="match status" value="1"/>
</dbReference>
<reference evidence="2 3" key="1">
    <citation type="journal article" date="2013" name="Proc. Natl. Acad. Sci. U.S.A.">
        <title>Fine-scale variation in meiotic recombination in Mimulus inferred from population shotgun sequencing.</title>
        <authorList>
            <person name="Hellsten U."/>
            <person name="Wright K.M."/>
            <person name="Jenkins J."/>
            <person name="Shu S."/>
            <person name="Yuan Y."/>
            <person name="Wessler S.R."/>
            <person name="Schmutz J."/>
            <person name="Willis J.H."/>
            <person name="Rokhsar D.S."/>
        </authorList>
    </citation>
    <scope>NUCLEOTIDE SEQUENCE [LARGE SCALE GENOMIC DNA]</scope>
    <source>
        <strain evidence="3">cv. DUN x IM62</strain>
    </source>
</reference>
<protein>
    <recommendedName>
        <fullName evidence="1">F-box domain-containing protein</fullName>
    </recommendedName>
</protein>
<evidence type="ECO:0000259" key="1">
    <source>
        <dbReference type="SMART" id="SM00256"/>
    </source>
</evidence>
<dbReference type="SMART" id="SM00256">
    <property type="entry name" value="FBOX"/>
    <property type="match status" value="1"/>
</dbReference>
<dbReference type="Gene3D" id="1.20.1280.50">
    <property type="match status" value="1"/>
</dbReference>
<name>A0A022RZ67_ERYGU</name>
<organism evidence="2 3">
    <name type="scientific">Erythranthe guttata</name>
    <name type="common">Yellow monkey flower</name>
    <name type="synonym">Mimulus guttatus</name>
    <dbReference type="NCBI Taxonomy" id="4155"/>
    <lineage>
        <taxon>Eukaryota</taxon>
        <taxon>Viridiplantae</taxon>
        <taxon>Streptophyta</taxon>
        <taxon>Embryophyta</taxon>
        <taxon>Tracheophyta</taxon>
        <taxon>Spermatophyta</taxon>
        <taxon>Magnoliopsida</taxon>
        <taxon>eudicotyledons</taxon>
        <taxon>Gunneridae</taxon>
        <taxon>Pentapetalae</taxon>
        <taxon>asterids</taxon>
        <taxon>lamiids</taxon>
        <taxon>Lamiales</taxon>
        <taxon>Phrymaceae</taxon>
        <taxon>Erythranthe</taxon>
    </lineage>
</organism>
<accession>A0A022RZ67</accession>
<sequence length="243" mass="28217">MAVELEKTPSSYLPSDIVEIIVLQSPSVKSFLRFKKVCKSWNTMISDPAFIRKHLKQSKNSPNNNNLFLSTKNVLWNPYAQNVMYFEGPPTFRSLLRFKTNWKSWNTIISDSVFIRNLLENSPNNLFLNTERAHSEGGYPLFKQEGRQFRVANVVPVPPTNRDMYIECPYAYSGHCASNHGICYDRITDDFKVIFITDERYTIYSCKNNSWSKKKLGIKYHSFFEGVLVDGDTYWVLSDENCT</sequence>
<proteinExistence type="predicted"/>
<dbReference type="PANTHER" id="PTHR31672:SF13">
    <property type="entry name" value="F-BOX PROTEIN CPR30-LIKE"/>
    <property type="match status" value="1"/>
</dbReference>
<dbReference type="InterPro" id="IPR001810">
    <property type="entry name" value="F-box_dom"/>
</dbReference>
<dbReference type="EMBL" id="KI630172">
    <property type="protein sequence ID" value="EYU45822.1"/>
    <property type="molecule type" value="Genomic_DNA"/>
</dbReference>
<dbReference type="AlphaFoldDB" id="A0A022RZ67"/>
<dbReference type="Proteomes" id="UP000030748">
    <property type="component" value="Unassembled WGS sequence"/>
</dbReference>
<dbReference type="SUPFAM" id="SSF81383">
    <property type="entry name" value="F-box domain"/>
    <property type="match status" value="1"/>
</dbReference>
<keyword evidence="3" id="KW-1185">Reference proteome</keyword>
<feature type="non-terminal residue" evidence="2">
    <location>
        <position position="243"/>
    </location>
</feature>